<dbReference type="SUPFAM" id="SSF50715">
    <property type="entry name" value="Ribosomal protein L25-like"/>
    <property type="match status" value="1"/>
</dbReference>
<dbReference type="EMBL" id="UINC01059421">
    <property type="protein sequence ID" value="SVB82813.1"/>
    <property type="molecule type" value="Genomic_DNA"/>
</dbReference>
<keyword evidence="2" id="KW-0694">RNA-binding</keyword>
<dbReference type="GO" id="GO:0006412">
    <property type="term" value="P:translation"/>
    <property type="evidence" value="ECO:0007669"/>
    <property type="project" value="InterPro"/>
</dbReference>
<dbReference type="PANTHER" id="PTHR33284">
    <property type="entry name" value="RIBOSOMAL PROTEIN L25/GLN-TRNA SYNTHETASE, ANTI-CODON-BINDING DOMAIN-CONTAINING PROTEIN"/>
    <property type="match status" value="1"/>
</dbReference>
<dbReference type="NCBIfam" id="TIGR00731">
    <property type="entry name" value="bL25_bact_ctc"/>
    <property type="match status" value="1"/>
</dbReference>
<evidence type="ECO:0000256" key="1">
    <source>
        <dbReference type="ARBA" id="ARBA00022730"/>
    </source>
</evidence>
<dbReference type="InterPro" id="IPR020056">
    <property type="entry name" value="Rbsml_bL25/Gln-tRNA_synth_N"/>
</dbReference>
<dbReference type="GO" id="GO:0008097">
    <property type="term" value="F:5S rRNA binding"/>
    <property type="evidence" value="ECO:0007669"/>
    <property type="project" value="InterPro"/>
</dbReference>
<keyword evidence="1" id="KW-0699">rRNA-binding</keyword>
<dbReference type="AlphaFoldDB" id="A0A382H7R2"/>
<name>A0A382H7R2_9ZZZZ</name>
<evidence type="ECO:0000256" key="3">
    <source>
        <dbReference type="ARBA" id="ARBA00022980"/>
    </source>
</evidence>
<dbReference type="CDD" id="cd00495">
    <property type="entry name" value="Ribosomal_L25_TL5_CTC"/>
    <property type="match status" value="1"/>
</dbReference>
<accession>A0A382H7R2</accession>
<evidence type="ECO:0000313" key="6">
    <source>
        <dbReference type="EMBL" id="SVB82813.1"/>
    </source>
</evidence>
<evidence type="ECO:0000256" key="2">
    <source>
        <dbReference type="ARBA" id="ARBA00022884"/>
    </source>
</evidence>
<evidence type="ECO:0000259" key="5">
    <source>
        <dbReference type="Pfam" id="PF01386"/>
    </source>
</evidence>
<evidence type="ECO:0000256" key="4">
    <source>
        <dbReference type="ARBA" id="ARBA00023274"/>
    </source>
</evidence>
<dbReference type="InterPro" id="IPR001021">
    <property type="entry name" value="Ribosomal_bL25_long"/>
</dbReference>
<organism evidence="6">
    <name type="scientific">marine metagenome</name>
    <dbReference type="NCBI Taxonomy" id="408172"/>
    <lineage>
        <taxon>unclassified sequences</taxon>
        <taxon>metagenomes</taxon>
        <taxon>ecological metagenomes</taxon>
    </lineage>
</organism>
<dbReference type="GO" id="GO:0003735">
    <property type="term" value="F:structural constituent of ribosome"/>
    <property type="evidence" value="ECO:0007669"/>
    <property type="project" value="InterPro"/>
</dbReference>
<gene>
    <name evidence="6" type="ORF">METZ01_LOCUS235667</name>
</gene>
<dbReference type="GO" id="GO:0022625">
    <property type="term" value="C:cytosolic large ribosomal subunit"/>
    <property type="evidence" value="ECO:0007669"/>
    <property type="project" value="TreeGrafter"/>
</dbReference>
<feature type="non-terminal residue" evidence="6">
    <location>
        <position position="136"/>
    </location>
</feature>
<dbReference type="Gene3D" id="2.40.240.10">
    <property type="entry name" value="Ribosomal Protein L25, Chain P"/>
    <property type="match status" value="1"/>
</dbReference>
<protein>
    <recommendedName>
        <fullName evidence="5">Large ribosomal subunit protein bL25 L25 domain-containing protein</fullName>
    </recommendedName>
</protein>
<dbReference type="InterPro" id="IPR029751">
    <property type="entry name" value="Ribosomal_L25_dom"/>
</dbReference>
<sequence length="136" mass="15012">MNEVSLTARKRKGTGKQVAKRLRRDGKLPAVIYGGGKDPLSLELDYVEFVAFVRKHRGENVLINLKIGKAKPKTAILRDVQRDYIKDGLIHAEFQQISLTDRLTATVAVVLVGVAPGTGSEFGGILEQSQRELMIQ</sequence>
<feature type="domain" description="Large ribosomal subunit protein bL25 L25" evidence="5">
    <location>
        <begin position="6"/>
        <end position="94"/>
    </location>
</feature>
<keyword evidence="3" id="KW-0689">Ribosomal protein</keyword>
<dbReference type="InterPro" id="IPR020930">
    <property type="entry name" value="Ribosomal_uL5_bac-type"/>
</dbReference>
<dbReference type="PANTHER" id="PTHR33284:SF1">
    <property type="entry name" value="RIBOSOMAL PROTEIN L25_GLN-TRNA SYNTHETASE, ANTI-CODON-BINDING DOMAIN-CONTAINING PROTEIN"/>
    <property type="match status" value="1"/>
</dbReference>
<dbReference type="Pfam" id="PF01386">
    <property type="entry name" value="Ribosomal_L25p"/>
    <property type="match status" value="1"/>
</dbReference>
<dbReference type="InterPro" id="IPR011035">
    <property type="entry name" value="Ribosomal_bL25/Gln-tRNA_synth"/>
</dbReference>
<proteinExistence type="predicted"/>
<reference evidence="6" key="1">
    <citation type="submission" date="2018-05" db="EMBL/GenBank/DDBJ databases">
        <authorList>
            <person name="Lanie J.A."/>
            <person name="Ng W.-L."/>
            <person name="Kazmierczak K.M."/>
            <person name="Andrzejewski T.M."/>
            <person name="Davidsen T.M."/>
            <person name="Wayne K.J."/>
            <person name="Tettelin H."/>
            <person name="Glass J.I."/>
            <person name="Rusch D."/>
            <person name="Podicherti R."/>
            <person name="Tsui H.-C.T."/>
            <person name="Winkler M.E."/>
        </authorList>
    </citation>
    <scope>NUCLEOTIDE SEQUENCE</scope>
</reference>
<keyword evidence="4" id="KW-0687">Ribonucleoprotein</keyword>